<organism evidence="1 2">
    <name type="scientific">Scleroderma citrinum Foug A</name>
    <dbReference type="NCBI Taxonomy" id="1036808"/>
    <lineage>
        <taxon>Eukaryota</taxon>
        <taxon>Fungi</taxon>
        <taxon>Dikarya</taxon>
        <taxon>Basidiomycota</taxon>
        <taxon>Agaricomycotina</taxon>
        <taxon>Agaricomycetes</taxon>
        <taxon>Agaricomycetidae</taxon>
        <taxon>Boletales</taxon>
        <taxon>Sclerodermatineae</taxon>
        <taxon>Sclerodermataceae</taxon>
        <taxon>Scleroderma</taxon>
    </lineage>
</organism>
<protein>
    <submittedName>
        <fullName evidence="1">Uncharacterized protein</fullName>
    </submittedName>
</protein>
<name>A0A0C3A102_9AGAM</name>
<keyword evidence="2" id="KW-1185">Reference proteome</keyword>
<dbReference type="STRING" id="1036808.A0A0C3A102"/>
<dbReference type="InParanoid" id="A0A0C3A102"/>
<evidence type="ECO:0000313" key="1">
    <source>
        <dbReference type="EMBL" id="KIM67348.1"/>
    </source>
</evidence>
<dbReference type="HOGENOM" id="CLU_196976_0_0_1"/>
<reference evidence="1 2" key="1">
    <citation type="submission" date="2014-04" db="EMBL/GenBank/DDBJ databases">
        <authorList>
            <consortium name="DOE Joint Genome Institute"/>
            <person name="Kuo A."/>
            <person name="Kohler A."/>
            <person name="Nagy L.G."/>
            <person name="Floudas D."/>
            <person name="Copeland A."/>
            <person name="Barry K.W."/>
            <person name="Cichocki N."/>
            <person name="Veneault-Fourrey C."/>
            <person name="LaButti K."/>
            <person name="Lindquist E.A."/>
            <person name="Lipzen A."/>
            <person name="Lundell T."/>
            <person name="Morin E."/>
            <person name="Murat C."/>
            <person name="Sun H."/>
            <person name="Tunlid A."/>
            <person name="Henrissat B."/>
            <person name="Grigoriev I.V."/>
            <person name="Hibbett D.S."/>
            <person name="Martin F."/>
            <person name="Nordberg H.P."/>
            <person name="Cantor M.N."/>
            <person name="Hua S.X."/>
        </authorList>
    </citation>
    <scope>NUCLEOTIDE SEQUENCE [LARGE SCALE GENOMIC DNA]</scope>
    <source>
        <strain evidence="1 2">Foug A</strain>
    </source>
</reference>
<proteinExistence type="predicted"/>
<sequence length="62" mass="7456">MQTGQQLQSLFVMILLHCNPVDPHHLWVDTKHHLCDDLQYQLIHRLHMPDPTEDQIYDYGLY</sequence>
<dbReference type="OrthoDB" id="1728974at2759"/>
<dbReference type="EMBL" id="KN822013">
    <property type="protein sequence ID" value="KIM67348.1"/>
    <property type="molecule type" value="Genomic_DNA"/>
</dbReference>
<feature type="non-terminal residue" evidence="1">
    <location>
        <position position="62"/>
    </location>
</feature>
<accession>A0A0C3A102</accession>
<reference evidence="2" key="2">
    <citation type="submission" date="2015-01" db="EMBL/GenBank/DDBJ databases">
        <title>Evolutionary Origins and Diversification of the Mycorrhizal Mutualists.</title>
        <authorList>
            <consortium name="DOE Joint Genome Institute"/>
            <consortium name="Mycorrhizal Genomics Consortium"/>
            <person name="Kohler A."/>
            <person name="Kuo A."/>
            <person name="Nagy L.G."/>
            <person name="Floudas D."/>
            <person name="Copeland A."/>
            <person name="Barry K.W."/>
            <person name="Cichocki N."/>
            <person name="Veneault-Fourrey C."/>
            <person name="LaButti K."/>
            <person name="Lindquist E.A."/>
            <person name="Lipzen A."/>
            <person name="Lundell T."/>
            <person name="Morin E."/>
            <person name="Murat C."/>
            <person name="Riley R."/>
            <person name="Ohm R."/>
            <person name="Sun H."/>
            <person name="Tunlid A."/>
            <person name="Henrissat B."/>
            <person name="Grigoriev I.V."/>
            <person name="Hibbett D.S."/>
            <person name="Martin F."/>
        </authorList>
    </citation>
    <scope>NUCLEOTIDE SEQUENCE [LARGE SCALE GENOMIC DNA]</scope>
    <source>
        <strain evidence="2">Foug A</strain>
    </source>
</reference>
<dbReference type="Proteomes" id="UP000053989">
    <property type="component" value="Unassembled WGS sequence"/>
</dbReference>
<evidence type="ECO:0000313" key="2">
    <source>
        <dbReference type="Proteomes" id="UP000053989"/>
    </source>
</evidence>
<dbReference type="AlphaFoldDB" id="A0A0C3A102"/>
<gene>
    <name evidence="1" type="ORF">SCLCIDRAFT_39177</name>
</gene>